<accession>B7G2C3</accession>
<keyword evidence="2" id="KW-1185">Reference proteome</keyword>
<dbReference type="GeneID" id="7202156"/>
<evidence type="ECO:0000313" key="1">
    <source>
        <dbReference type="EMBL" id="EEC47278.1"/>
    </source>
</evidence>
<reference evidence="1 2" key="1">
    <citation type="journal article" date="2008" name="Nature">
        <title>The Phaeodactylum genome reveals the evolutionary history of diatom genomes.</title>
        <authorList>
            <person name="Bowler C."/>
            <person name="Allen A.E."/>
            <person name="Badger J.H."/>
            <person name="Grimwood J."/>
            <person name="Jabbari K."/>
            <person name="Kuo A."/>
            <person name="Maheswari U."/>
            <person name="Martens C."/>
            <person name="Maumus F."/>
            <person name="Otillar R.P."/>
            <person name="Rayko E."/>
            <person name="Salamov A."/>
            <person name="Vandepoele K."/>
            <person name="Beszteri B."/>
            <person name="Gruber A."/>
            <person name="Heijde M."/>
            <person name="Katinka M."/>
            <person name="Mock T."/>
            <person name="Valentin K."/>
            <person name="Verret F."/>
            <person name="Berges J.A."/>
            <person name="Brownlee C."/>
            <person name="Cadoret J.P."/>
            <person name="Chiovitti A."/>
            <person name="Choi C.J."/>
            <person name="Coesel S."/>
            <person name="De Martino A."/>
            <person name="Detter J.C."/>
            <person name="Durkin C."/>
            <person name="Falciatore A."/>
            <person name="Fournet J."/>
            <person name="Haruta M."/>
            <person name="Huysman M.J."/>
            <person name="Jenkins B.D."/>
            <person name="Jiroutova K."/>
            <person name="Jorgensen R.E."/>
            <person name="Joubert Y."/>
            <person name="Kaplan A."/>
            <person name="Kroger N."/>
            <person name="Kroth P.G."/>
            <person name="La Roche J."/>
            <person name="Lindquist E."/>
            <person name="Lommer M."/>
            <person name="Martin-Jezequel V."/>
            <person name="Lopez P.J."/>
            <person name="Lucas S."/>
            <person name="Mangogna M."/>
            <person name="McGinnis K."/>
            <person name="Medlin L.K."/>
            <person name="Montsant A."/>
            <person name="Oudot-Le Secq M.P."/>
            <person name="Napoli C."/>
            <person name="Obornik M."/>
            <person name="Parker M.S."/>
            <person name="Petit J.L."/>
            <person name="Porcel B.M."/>
            <person name="Poulsen N."/>
            <person name="Robison M."/>
            <person name="Rychlewski L."/>
            <person name="Rynearson T.A."/>
            <person name="Schmutz J."/>
            <person name="Shapiro H."/>
            <person name="Siaut M."/>
            <person name="Stanley M."/>
            <person name="Sussman M.R."/>
            <person name="Taylor A.R."/>
            <person name="Vardi A."/>
            <person name="von Dassow P."/>
            <person name="Vyverman W."/>
            <person name="Willis A."/>
            <person name="Wyrwicz L.S."/>
            <person name="Rokhsar D.S."/>
            <person name="Weissenbach J."/>
            <person name="Armbrust E.V."/>
            <person name="Green B.R."/>
            <person name="Van de Peer Y."/>
            <person name="Grigoriev I.V."/>
        </authorList>
    </citation>
    <scope>NUCLEOTIDE SEQUENCE [LARGE SCALE GENOMIC DNA]</scope>
    <source>
        <strain evidence="1 2">CCAP 1055/1</strain>
    </source>
</reference>
<dbReference type="InParanoid" id="B7G2C3"/>
<gene>
    <name evidence="1" type="ORF">PHATRDRAFT_37176</name>
</gene>
<dbReference type="KEGG" id="pti:PHATRDRAFT_37176"/>
<dbReference type="OrthoDB" id="47383at2759"/>
<sequence length="209" mass="24196">MTTIPEGRIEEETLFSHARIVIIEFDRLEEEERENIWYSQDEYDTIKSRNSLLVRMMKSGQFIEGEDHSFRGLEHKLKAGFLQRRANKFNALNAVLEEQDRQYNRSVSDPDIIANAYRSVVDNARETACLIALRDSEKSYAYTYNELQASAPLSDIALDSNNKPEDIATDADTVCSDVLTRKKSKFRSLFKGFSRRLLEHDKMSRRSSV</sequence>
<name>B7G2C3_PHATC</name>
<dbReference type="RefSeq" id="XP_002181355.1">
    <property type="nucleotide sequence ID" value="XM_002181319.1"/>
</dbReference>
<dbReference type="EMBL" id="CM000614">
    <property type="protein sequence ID" value="EEC47278.1"/>
    <property type="molecule type" value="Genomic_DNA"/>
</dbReference>
<reference evidence="2" key="2">
    <citation type="submission" date="2008-08" db="EMBL/GenBank/DDBJ databases">
        <authorList>
            <consortium name="Diatom Consortium"/>
            <person name="Grigoriev I."/>
            <person name="Grimwood J."/>
            <person name="Kuo A."/>
            <person name="Otillar R.P."/>
            <person name="Salamov A."/>
            <person name="Detter J.C."/>
            <person name="Lindquist E."/>
            <person name="Shapiro H."/>
            <person name="Lucas S."/>
            <person name="Glavina del Rio T."/>
            <person name="Pitluck S."/>
            <person name="Rokhsar D."/>
            <person name="Bowler C."/>
        </authorList>
    </citation>
    <scope>GENOME REANNOTATION</scope>
    <source>
        <strain evidence="2">CCAP 1055/1</strain>
    </source>
</reference>
<evidence type="ECO:0000313" key="2">
    <source>
        <dbReference type="Proteomes" id="UP000000759"/>
    </source>
</evidence>
<dbReference type="AlphaFoldDB" id="B7G2C3"/>
<organism evidence="1 2">
    <name type="scientific">Phaeodactylum tricornutum (strain CCAP 1055/1)</name>
    <dbReference type="NCBI Taxonomy" id="556484"/>
    <lineage>
        <taxon>Eukaryota</taxon>
        <taxon>Sar</taxon>
        <taxon>Stramenopiles</taxon>
        <taxon>Ochrophyta</taxon>
        <taxon>Bacillariophyta</taxon>
        <taxon>Bacillariophyceae</taxon>
        <taxon>Bacillariophycidae</taxon>
        <taxon>Naviculales</taxon>
        <taxon>Phaeodactylaceae</taxon>
        <taxon>Phaeodactylum</taxon>
    </lineage>
</organism>
<proteinExistence type="predicted"/>
<dbReference type="Proteomes" id="UP000000759">
    <property type="component" value="Chromosome 12"/>
</dbReference>
<protein>
    <submittedName>
        <fullName evidence="1">Uncharacterized protein</fullName>
    </submittedName>
</protein>
<dbReference type="HOGENOM" id="CLU_1211819_0_0_1"/>
<dbReference type="PaxDb" id="2850-Phatr37176"/>